<evidence type="ECO:0000256" key="4">
    <source>
        <dbReference type="ARBA" id="ARBA00023125"/>
    </source>
</evidence>
<protein>
    <recommendedName>
        <fullName evidence="8">Zn(2)-C6 fungal-type domain-containing protein</fullName>
    </recommendedName>
</protein>
<evidence type="ECO:0000256" key="3">
    <source>
        <dbReference type="ARBA" id="ARBA00023015"/>
    </source>
</evidence>
<dbReference type="SMART" id="SM00906">
    <property type="entry name" value="Fungal_trans"/>
    <property type="match status" value="1"/>
</dbReference>
<feature type="compositionally biased region" description="Polar residues" evidence="7">
    <location>
        <begin position="72"/>
        <end position="82"/>
    </location>
</feature>
<dbReference type="Pfam" id="PF00172">
    <property type="entry name" value="Zn_clus"/>
    <property type="match status" value="1"/>
</dbReference>
<dbReference type="OrthoDB" id="762982at2759"/>
<evidence type="ECO:0000256" key="2">
    <source>
        <dbReference type="ARBA" id="ARBA00022833"/>
    </source>
</evidence>
<keyword evidence="2" id="KW-0862">Zinc</keyword>
<name>A0A9P4VM40_9PEZI</name>
<dbReference type="EMBL" id="MU006104">
    <property type="protein sequence ID" value="KAF2836248.1"/>
    <property type="molecule type" value="Genomic_DNA"/>
</dbReference>
<dbReference type="CDD" id="cd12148">
    <property type="entry name" value="fungal_TF_MHR"/>
    <property type="match status" value="1"/>
</dbReference>
<comment type="caution">
    <text evidence="9">The sequence shown here is derived from an EMBL/GenBank/DDBJ whole genome shotgun (WGS) entry which is preliminary data.</text>
</comment>
<feature type="non-terminal residue" evidence="9">
    <location>
        <position position="1"/>
    </location>
</feature>
<keyword evidence="1" id="KW-0479">Metal-binding</keyword>
<dbReference type="AlphaFoldDB" id="A0A9P4VM40"/>
<organism evidence="9 10">
    <name type="scientific">Patellaria atrata CBS 101060</name>
    <dbReference type="NCBI Taxonomy" id="1346257"/>
    <lineage>
        <taxon>Eukaryota</taxon>
        <taxon>Fungi</taxon>
        <taxon>Dikarya</taxon>
        <taxon>Ascomycota</taxon>
        <taxon>Pezizomycotina</taxon>
        <taxon>Dothideomycetes</taxon>
        <taxon>Dothideomycetes incertae sedis</taxon>
        <taxon>Patellariales</taxon>
        <taxon>Patellariaceae</taxon>
        <taxon>Patellaria</taxon>
    </lineage>
</organism>
<dbReference type="PROSITE" id="PS50048">
    <property type="entry name" value="ZN2_CY6_FUNGAL_2"/>
    <property type="match status" value="1"/>
</dbReference>
<sequence>TPPSTTSSSAGQSPDAQYRVVRKRNRVPLSCGPCRHRKLKCNRGHPCDNCTKRGDTASCTYASPSNRKKNQSSHGASSSPDDMQNRIDRLEGLVLALMTNGAQSAGPAAAHAAIAGTSSISGSSADAPLDLDIENDDTIKEEDEGEESDVDRIAKSIGVMKVDNNKAFFASEAHWYAILGEISEVKNYFAEHKKQYEDQLQRYKAAHPDEDQPGTALLFRSTKQADRSEILASFPSKQMADRLVSRYFNTYDPAIHIIHGPTFQYDKHWQAPQETPIIWIGMVFAMMCIALQSYNRAGDEPPELRGKSWELSVRYSRLTAQCILSADVLQPIQYMMETLILHIHAETSRSQDAEAGVLVTVSVLVRLAMRMGYHRDSAPYATISPFQGEMRRRVWTVIRQADAFFSSQSGMPHMIRSTDTNVELPRNIYDDELHVGMKTLPPSRPESESTPCSYMIAKTKFVKVFGLILEFTNMLTCAPYDETMRLDQTVRETQASLPAYFKMRSMNESIHDSATIIMQRFSLDLFYLKSLCLLHRKLLGPSRIYPRLAYSRRTCIDACLGMLRHQATLQQEAQPGGRLRGVKWHISSLTTADFLLSAMIVCLDLYHTAEDEQKGRPRSTDTYTATQHNQEEMLAAIEHALSIWDSLREHSMEAYKAHATLSVMINKLKTHQARRQAQQNFAASFPDNAFNDDSKVAPEHSAAMTLGMLSTGALTPNTANMFNSQSNVNAGMMVGDWNQPTGLTPQYSGLNAPDINGPANAPSPFSLFAPGMGFQELPPTTNIDWDAWDSYIQG</sequence>
<dbReference type="Pfam" id="PF04082">
    <property type="entry name" value="Fungal_trans"/>
    <property type="match status" value="1"/>
</dbReference>
<dbReference type="GO" id="GO:0000978">
    <property type="term" value="F:RNA polymerase II cis-regulatory region sequence-specific DNA binding"/>
    <property type="evidence" value="ECO:0007669"/>
    <property type="project" value="TreeGrafter"/>
</dbReference>
<keyword evidence="5" id="KW-0804">Transcription</keyword>
<evidence type="ECO:0000313" key="10">
    <source>
        <dbReference type="Proteomes" id="UP000799429"/>
    </source>
</evidence>
<dbReference type="GO" id="GO:0008270">
    <property type="term" value="F:zinc ion binding"/>
    <property type="evidence" value="ECO:0007669"/>
    <property type="project" value="InterPro"/>
</dbReference>
<dbReference type="InterPro" id="IPR051430">
    <property type="entry name" value="Fungal_TF_Env_Response"/>
</dbReference>
<feature type="compositionally biased region" description="Polar residues" evidence="7">
    <location>
        <begin position="1"/>
        <end position="15"/>
    </location>
</feature>
<keyword evidence="4" id="KW-0238">DNA-binding</keyword>
<evidence type="ECO:0000256" key="1">
    <source>
        <dbReference type="ARBA" id="ARBA00022723"/>
    </source>
</evidence>
<dbReference type="PROSITE" id="PS00463">
    <property type="entry name" value="ZN2_CY6_FUNGAL_1"/>
    <property type="match status" value="1"/>
</dbReference>
<dbReference type="Gene3D" id="4.10.240.10">
    <property type="entry name" value="Zn(2)-C6 fungal-type DNA-binding domain"/>
    <property type="match status" value="1"/>
</dbReference>
<dbReference type="InterPro" id="IPR001138">
    <property type="entry name" value="Zn2Cys6_DnaBD"/>
</dbReference>
<evidence type="ECO:0000256" key="6">
    <source>
        <dbReference type="ARBA" id="ARBA00023242"/>
    </source>
</evidence>
<dbReference type="GO" id="GO:0006351">
    <property type="term" value="P:DNA-templated transcription"/>
    <property type="evidence" value="ECO:0007669"/>
    <property type="project" value="InterPro"/>
</dbReference>
<proteinExistence type="predicted"/>
<dbReference type="SMART" id="SM00066">
    <property type="entry name" value="GAL4"/>
    <property type="match status" value="1"/>
</dbReference>
<evidence type="ECO:0000259" key="8">
    <source>
        <dbReference type="PROSITE" id="PS50048"/>
    </source>
</evidence>
<feature type="non-terminal residue" evidence="9">
    <location>
        <position position="794"/>
    </location>
</feature>
<accession>A0A9P4VM40</accession>
<dbReference type="InterPro" id="IPR036864">
    <property type="entry name" value="Zn2-C6_fun-type_DNA-bd_sf"/>
</dbReference>
<keyword evidence="10" id="KW-1185">Reference proteome</keyword>
<keyword evidence="3" id="KW-0805">Transcription regulation</keyword>
<dbReference type="SUPFAM" id="SSF57701">
    <property type="entry name" value="Zn2/Cys6 DNA-binding domain"/>
    <property type="match status" value="1"/>
</dbReference>
<dbReference type="CDD" id="cd00067">
    <property type="entry name" value="GAL4"/>
    <property type="match status" value="1"/>
</dbReference>
<gene>
    <name evidence="9" type="ORF">M501DRAFT_902265</name>
</gene>
<evidence type="ECO:0000256" key="5">
    <source>
        <dbReference type="ARBA" id="ARBA00023163"/>
    </source>
</evidence>
<dbReference type="Proteomes" id="UP000799429">
    <property type="component" value="Unassembled WGS sequence"/>
</dbReference>
<dbReference type="PANTHER" id="PTHR31944:SF131">
    <property type="entry name" value="HEME-RESPONSIVE ZINC FINGER TRANSCRIPTION FACTOR HAP1"/>
    <property type="match status" value="1"/>
</dbReference>
<evidence type="ECO:0000256" key="7">
    <source>
        <dbReference type="SAM" id="MobiDB-lite"/>
    </source>
</evidence>
<reference evidence="9" key="1">
    <citation type="journal article" date="2020" name="Stud. Mycol.">
        <title>101 Dothideomycetes genomes: a test case for predicting lifestyles and emergence of pathogens.</title>
        <authorList>
            <person name="Haridas S."/>
            <person name="Albert R."/>
            <person name="Binder M."/>
            <person name="Bloem J."/>
            <person name="Labutti K."/>
            <person name="Salamov A."/>
            <person name="Andreopoulos B."/>
            <person name="Baker S."/>
            <person name="Barry K."/>
            <person name="Bills G."/>
            <person name="Bluhm B."/>
            <person name="Cannon C."/>
            <person name="Castanera R."/>
            <person name="Culley D."/>
            <person name="Daum C."/>
            <person name="Ezra D."/>
            <person name="Gonzalez J."/>
            <person name="Henrissat B."/>
            <person name="Kuo A."/>
            <person name="Liang C."/>
            <person name="Lipzen A."/>
            <person name="Lutzoni F."/>
            <person name="Magnuson J."/>
            <person name="Mondo S."/>
            <person name="Nolan M."/>
            <person name="Ohm R."/>
            <person name="Pangilinan J."/>
            <person name="Park H.-J."/>
            <person name="Ramirez L."/>
            <person name="Alfaro M."/>
            <person name="Sun H."/>
            <person name="Tritt A."/>
            <person name="Yoshinaga Y."/>
            <person name="Zwiers L.-H."/>
            <person name="Turgeon B."/>
            <person name="Goodwin S."/>
            <person name="Spatafora J."/>
            <person name="Crous P."/>
            <person name="Grigoriev I."/>
        </authorList>
    </citation>
    <scope>NUCLEOTIDE SEQUENCE</scope>
    <source>
        <strain evidence="9">CBS 101060</strain>
    </source>
</reference>
<dbReference type="PANTHER" id="PTHR31944">
    <property type="entry name" value="HEME-RESPONSIVE ZINC FINGER TRANSCRIPTION FACTOR HAP1"/>
    <property type="match status" value="1"/>
</dbReference>
<dbReference type="GO" id="GO:0001228">
    <property type="term" value="F:DNA-binding transcription activator activity, RNA polymerase II-specific"/>
    <property type="evidence" value="ECO:0007669"/>
    <property type="project" value="TreeGrafter"/>
</dbReference>
<feature type="region of interest" description="Disordered" evidence="7">
    <location>
        <begin position="61"/>
        <end position="84"/>
    </location>
</feature>
<feature type="domain" description="Zn(2)-C6 fungal-type" evidence="8">
    <location>
        <begin position="30"/>
        <end position="61"/>
    </location>
</feature>
<feature type="region of interest" description="Disordered" evidence="7">
    <location>
        <begin position="1"/>
        <end position="21"/>
    </location>
</feature>
<keyword evidence="6" id="KW-0539">Nucleus</keyword>
<dbReference type="InterPro" id="IPR007219">
    <property type="entry name" value="XnlR_reg_dom"/>
</dbReference>
<dbReference type="GO" id="GO:0005634">
    <property type="term" value="C:nucleus"/>
    <property type="evidence" value="ECO:0007669"/>
    <property type="project" value="TreeGrafter"/>
</dbReference>
<evidence type="ECO:0000313" key="9">
    <source>
        <dbReference type="EMBL" id="KAF2836248.1"/>
    </source>
</evidence>